<sequence length="250" mass="25420">MIDTVLLPGAAVAAAVMVGAVLQRLSGTGLALVSAPLLTLLLGPATGVLLVNICSICSAALIFGVVRRDVDWRRYRMLTAAAILGVLPGAVLVAAVPASWLALVFGVSVLVGLTATVLARRRLRNHDDRRTPVVAAGFVSGLMNTTAGVAAPRVTIYALATQWPQHAFAATLQPFFLTVASLSLATKLASGGGVHIDPRLGLTAAAALLVGVKVGGALTGRVNPAQARTVAVAPAYVRAAATVLRAVTSL</sequence>
<protein>
    <recommendedName>
        <fullName evidence="8">Probable membrane transporter protein</fullName>
    </recommendedName>
</protein>
<name>A0AAE4V574_9NOCA</name>
<dbReference type="PANTHER" id="PTHR30269">
    <property type="entry name" value="TRANSMEMBRANE PROTEIN YFCA"/>
    <property type="match status" value="1"/>
</dbReference>
<dbReference type="InterPro" id="IPR002781">
    <property type="entry name" value="TM_pro_TauE-like"/>
</dbReference>
<reference evidence="9" key="1">
    <citation type="submission" date="2023-10" db="EMBL/GenBank/DDBJ databases">
        <title>Development of a sustainable strategy for remediation of hydrocarbon-contaminated territories based on the waste exchange concept.</title>
        <authorList>
            <person name="Krivoruchko A."/>
        </authorList>
    </citation>
    <scope>NUCLEOTIDE SEQUENCE</scope>
    <source>
        <strain evidence="9">IEGM 68</strain>
    </source>
</reference>
<dbReference type="GO" id="GO:0005886">
    <property type="term" value="C:plasma membrane"/>
    <property type="evidence" value="ECO:0007669"/>
    <property type="project" value="UniProtKB-SubCell"/>
</dbReference>
<dbReference type="InterPro" id="IPR052017">
    <property type="entry name" value="TSUP"/>
</dbReference>
<accession>A0AAE4V574</accession>
<evidence type="ECO:0000256" key="5">
    <source>
        <dbReference type="ARBA" id="ARBA00022692"/>
    </source>
</evidence>
<comment type="caution">
    <text evidence="9">The sequence shown here is derived from an EMBL/GenBank/DDBJ whole genome shotgun (WGS) entry which is preliminary data.</text>
</comment>
<dbReference type="AlphaFoldDB" id="A0AAE4V574"/>
<keyword evidence="6 8" id="KW-1133">Transmembrane helix</keyword>
<evidence type="ECO:0000313" key="10">
    <source>
        <dbReference type="Proteomes" id="UP001185863"/>
    </source>
</evidence>
<organism evidence="9 10">
    <name type="scientific">Rhodococcus oxybenzonivorans</name>
    <dbReference type="NCBI Taxonomy" id="1990687"/>
    <lineage>
        <taxon>Bacteria</taxon>
        <taxon>Bacillati</taxon>
        <taxon>Actinomycetota</taxon>
        <taxon>Actinomycetes</taxon>
        <taxon>Mycobacteriales</taxon>
        <taxon>Nocardiaceae</taxon>
        <taxon>Rhodococcus</taxon>
    </lineage>
</organism>
<gene>
    <name evidence="9" type="ORF">R4315_28525</name>
</gene>
<dbReference type="Pfam" id="PF01925">
    <property type="entry name" value="TauE"/>
    <property type="match status" value="1"/>
</dbReference>
<dbReference type="Proteomes" id="UP001185863">
    <property type="component" value="Unassembled WGS sequence"/>
</dbReference>
<evidence type="ECO:0000256" key="7">
    <source>
        <dbReference type="ARBA" id="ARBA00023136"/>
    </source>
</evidence>
<evidence type="ECO:0000256" key="4">
    <source>
        <dbReference type="ARBA" id="ARBA00022475"/>
    </source>
</evidence>
<evidence type="ECO:0000256" key="2">
    <source>
        <dbReference type="ARBA" id="ARBA00009142"/>
    </source>
</evidence>
<evidence type="ECO:0000256" key="6">
    <source>
        <dbReference type="ARBA" id="ARBA00022989"/>
    </source>
</evidence>
<proteinExistence type="inferred from homology"/>
<keyword evidence="7 8" id="KW-0472">Membrane</keyword>
<keyword evidence="3" id="KW-0813">Transport</keyword>
<evidence type="ECO:0000256" key="3">
    <source>
        <dbReference type="ARBA" id="ARBA00022448"/>
    </source>
</evidence>
<evidence type="ECO:0000256" key="8">
    <source>
        <dbReference type="RuleBase" id="RU363041"/>
    </source>
</evidence>
<dbReference type="EMBL" id="JAWLUP010000163">
    <property type="protein sequence ID" value="MDV7268467.1"/>
    <property type="molecule type" value="Genomic_DNA"/>
</dbReference>
<dbReference type="RefSeq" id="WP_317746848.1">
    <property type="nucleotide sequence ID" value="NZ_JAWLUP010000163.1"/>
</dbReference>
<evidence type="ECO:0000256" key="1">
    <source>
        <dbReference type="ARBA" id="ARBA00004651"/>
    </source>
</evidence>
<keyword evidence="4 8" id="KW-1003">Cell membrane</keyword>
<keyword evidence="5 8" id="KW-0812">Transmembrane</keyword>
<evidence type="ECO:0000313" key="9">
    <source>
        <dbReference type="EMBL" id="MDV7268467.1"/>
    </source>
</evidence>
<feature type="transmembrane region" description="Helical" evidence="8">
    <location>
        <begin position="75"/>
        <end position="94"/>
    </location>
</feature>
<dbReference type="PANTHER" id="PTHR30269:SF37">
    <property type="entry name" value="MEMBRANE TRANSPORTER PROTEIN"/>
    <property type="match status" value="1"/>
</dbReference>
<feature type="transmembrane region" description="Helical" evidence="8">
    <location>
        <begin position="41"/>
        <end position="63"/>
    </location>
</feature>
<comment type="similarity">
    <text evidence="2 8">Belongs to the 4-toluene sulfonate uptake permease (TSUP) (TC 2.A.102) family.</text>
</comment>
<feature type="transmembrane region" description="Helical" evidence="8">
    <location>
        <begin position="100"/>
        <end position="119"/>
    </location>
</feature>
<comment type="subcellular location">
    <subcellularLocation>
        <location evidence="1 8">Cell membrane</location>
        <topology evidence="1 8">Multi-pass membrane protein</topology>
    </subcellularLocation>
</comment>